<evidence type="ECO:0000313" key="2">
    <source>
        <dbReference type="Proteomes" id="UP001056120"/>
    </source>
</evidence>
<dbReference type="Proteomes" id="UP001056120">
    <property type="component" value="Linkage Group LG06"/>
</dbReference>
<accession>A0ACB9J1V2</accession>
<reference evidence="2" key="1">
    <citation type="journal article" date="2022" name="Mol. Ecol. Resour.">
        <title>The genomes of chicory, endive, great burdock and yacon provide insights into Asteraceae palaeo-polyploidization history and plant inulin production.</title>
        <authorList>
            <person name="Fan W."/>
            <person name="Wang S."/>
            <person name="Wang H."/>
            <person name="Wang A."/>
            <person name="Jiang F."/>
            <person name="Liu H."/>
            <person name="Zhao H."/>
            <person name="Xu D."/>
            <person name="Zhang Y."/>
        </authorList>
    </citation>
    <scope>NUCLEOTIDE SEQUENCE [LARGE SCALE GENOMIC DNA]</scope>
    <source>
        <strain evidence="2">cv. Yunnan</strain>
    </source>
</reference>
<evidence type="ECO:0000313" key="1">
    <source>
        <dbReference type="EMBL" id="KAI3813693.1"/>
    </source>
</evidence>
<protein>
    <submittedName>
        <fullName evidence="1">Uncharacterized protein</fullName>
    </submittedName>
</protein>
<gene>
    <name evidence="1" type="ORF">L1987_18423</name>
</gene>
<comment type="caution">
    <text evidence="1">The sequence shown here is derived from an EMBL/GenBank/DDBJ whole genome shotgun (WGS) entry which is preliminary data.</text>
</comment>
<proteinExistence type="predicted"/>
<name>A0ACB9J1V2_9ASTR</name>
<dbReference type="EMBL" id="CM042023">
    <property type="protein sequence ID" value="KAI3813693.1"/>
    <property type="molecule type" value="Genomic_DNA"/>
</dbReference>
<reference evidence="1 2" key="2">
    <citation type="journal article" date="2022" name="Mol. Ecol. Resour.">
        <title>The genomes of chicory, endive, great burdock and yacon provide insights into Asteraceae paleo-polyploidization history and plant inulin production.</title>
        <authorList>
            <person name="Fan W."/>
            <person name="Wang S."/>
            <person name="Wang H."/>
            <person name="Wang A."/>
            <person name="Jiang F."/>
            <person name="Liu H."/>
            <person name="Zhao H."/>
            <person name="Xu D."/>
            <person name="Zhang Y."/>
        </authorList>
    </citation>
    <scope>NUCLEOTIDE SEQUENCE [LARGE SCALE GENOMIC DNA]</scope>
    <source>
        <strain evidence="2">cv. Yunnan</strain>
        <tissue evidence="1">Leaves</tissue>
    </source>
</reference>
<sequence>MVGKGKGPSFLRKFAPTSYYERKTNETTIKSNEETESSTFRSLGEIGNLNVPYNPSISFHSAPTAGSYNITLIYSHNFHEGYDEMPYENKCDPEEEERVDSNKFYVPYYETVPLTALHINENASRSEREQMLLNIIALLKREKAKVEARNAFMSKQTGPSYNTRGKRKQAMVENADEAPDSRKELHKLIAEGIKDSLPMIFTEME</sequence>
<keyword evidence="2" id="KW-1185">Reference proteome</keyword>
<organism evidence="1 2">
    <name type="scientific">Smallanthus sonchifolius</name>
    <dbReference type="NCBI Taxonomy" id="185202"/>
    <lineage>
        <taxon>Eukaryota</taxon>
        <taxon>Viridiplantae</taxon>
        <taxon>Streptophyta</taxon>
        <taxon>Embryophyta</taxon>
        <taxon>Tracheophyta</taxon>
        <taxon>Spermatophyta</taxon>
        <taxon>Magnoliopsida</taxon>
        <taxon>eudicotyledons</taxon>
        <taxon>Gunneridae</taxon>
        <taxon>Pentapetalae</taxon>
        <taxon>asterids</taxon>
        <taxon>campanulids</taxon>
        <taxon>Asterales</taxon>
        <taxon>Asteraceae</taxon>
        <taxon>Asteroideae</taxon>
        <taxon>Heliantheae alliance</taxon>
        <taxon>Millerieae</taxon>
        <taxon>Smallanthus</taxon>
    </lineage>
</organism>